<evidence type="ECO:0008006" key="3">
    <source>
        <dbReference type="Google" id="ProtNLM"/>
    </source>
</evidence>
<dbReference type="Gene3D" id="2.60.300.12">
    <property type="entry name" value="HesB-like domain"/>
    <property type="match status" value="1"/>
</dbReference>
<dbReference type="SUPFAM" id="SSF89360">
    <property type="entry name" value="HesB-like domain"/>
    <property type="match status" value="1"/>
</dbReference>
<sequence length="99" mass="10049">MLAITENAAQAINALVSQGELPEGSGARIASDQGGEGLELALVAGPAENDAVVSNAGATVFLEQGAAQVLGDKTLDVEQYTEPNGEQQLRFAIVPSQGV</sequence>
<organism evidence="1 2">
    <name type="scientific">Pseudonocardia eucalypti</name>
    <dbReference type="NCBI Taxonomy" id="648755"/>
    <lineage>
        <taxon>Bacteria</taxon>
        <taxon>Bacillati</taxon>
        <taxon>Actinomycetota</taxon>
        <taxon>Actinomycetes</taxon>
        <taxon>Pseudonocardiales</taxon>
        <taxon>Pseudonocardiaceae</taxon>
        <taxon>Pseudonocardia</taxon>
    </lineage>
</organism>
<evidence type="ECO:0000313" key="1">
    <source>
        <dbReference type="EMBL" id="GAA5156951.1"/>
    </source>
</evidence>
<evidence type="ECO:0000313" key="2">
    <source>
        <dbReference type="Proteomes" id="UP001428817"/>
    </source>
</evidence>
<gene>
    <name evidence="1" type="ORF">GCM10023321_34120</name>
</gene>
<comment type="caution">
    <text evidence="1">The sequence shown here is derived from an EMBL/GenBank/DDBJ whole genome shotgun (WGS) entry which is preliminary data.</text>
</comment>
<reference evidence="2" key="1">
    <citation type="journal article" date="2019" name="Int. J. Syst. Evol. Microbiol.">
        <title>The Global Catalogue of Microorganisms (GCM) 10K type strain sequencing project: providing services to taxonomists for standard genome sequencing and annotation.</title>
        <authorList>
            <consortium name="The Broad Institute Genomics Platform"/>
            <consortium name="The Broad Institute Genome Sequencing Center for Infectious Disease"/>
            <person name="Wu L."/>
            <person name="Ma J."/>
        </authorList>
    </citation>
    <scope>NUCLEOTIDE SEQUENCE [LARGE SCALE GENOMIC DNA]</scope>
    <source>
        <strain evidence="2">JCM 18303</strain>
    </source>
</reference>
<name>A0ABP9Q7S3_9PSEU</name>
<dbReference type="RefSeq" id="WP_185059459.1">
    <property type="nucleotide sequence ID" value="NZ_BAABJP010000015.1"/>
</dbReference>
<accession>A0ABP9Q7S3</accession>
<keyword evidence="2" id="KW-1185">Reference proteome</keyword>
<dbReference type="InterPro" id="IPR035903">
    <property type="entry name" value="HesB-like_dom_sf"/>
</dbReference>
<dbReference type="EMBL" id="BAABJP010000015">
    <property type="protein sequence ID" value="GAA5156951.1"/>
    <property type="molecule type" value="Genomic_DNA"/>
</dbReference>
<protein>
    <recommendedName>
        <fullName evidence="3">Fe-S cluster assembly iron-binding protein IscA</fullName>
    </recommendedName>
</protein>
<dbReference type="Proteomes" id="UP001428817">
    <property type="component" value="Unassembled WGS sequence"/>
</dbReference>
<proteinExistence type="predicted"/>